<organism evidence="2 3">
    <name type="scientific">Aliiglaciecola litoralis</name>
    <dbReference type="NCBI Taxonomy" id="582857"/>
    <lineage>
        <taxon>Bacteria</taxon>
        <taxon>Pseudomonadati</taxon>
        <taxon>Pseudomonadota</taxon>
        <taxon>Gammaproteobacteria</taxon>
        <taxon>Alteromonadales</taxon>
        <taxon>Alteromonadaceae</taxon>
        <taxon>Aliiglaciecola</taxon>
    </lineage>
</organism>
<proteinExistence type="predicted"/>
<accession>A0ABN1LLN4</accession>
<name>A0ABN1LLN4_9ALTE</name>
<dbReference type="InterPro" id="IPR001387">
    <property type="entry name" value="Cro/C1-type_HTH"/>
</dbReference>
<dbReference type="Pfam" id="PF01381">
    <property type="entry name" value="HTH_3"/>
    <property type="match status" value="1"/>
</dbReference>
<dbReference type="CDD" id="cd00093">
    <property type="entry name" value="HTH_XRE"/>
    <property type="match status" value="1"/>
</dbReference>
<evidence type="ECO:0000313" key="2">
    <source>
        <dbReference type="EMBL" id="GAA0857664.1"/>
    </source>
</evidence>
<protein>
    <recommendedName>
        <fullName evidence="1">HTH cro/C1-type domain-containing protein</fullName>
    </recommendedName>
</protein>
<reference evidence="2 3" key="1">
    <citation type="journal article" date="2019" name="Int. J. Syst. Evol. Microbiol.">
        <title>The Global Catalogue of Microorganisms (GCM) 10K type strain sequencing project: providing services to taxonomists for standard genome sequencing and annotation.</title>
        <authorList>
            <consortium name="The Broad Institute Genomics Platform"/>
            <consortium name="The Broad Institute Genome Sequencing Center for Infectious Disease"/>
            <person name="Wu L."/>
            <person name="Ma J."/>
        </authorList>
    </citation>
    <scope>NUCLEOTIDE SEQUENCE [LARGE SCALE GENOMIC DNA]</scope>
    <source>
        <strain evidence="2 3">JCM 15896</strain>
    </source>
</reference>
<feature type="domain" description="HTH cro/C1-type" evidence="1">
    <location>
        <begin position="8"/>
        <end position="63"/>
    </location>
</feature>
<gene>
    <name evidence="2" type="ORF">GCM10009114_24290</name>
</gene>
<sequence length="85" mass="9575">MYITGSDLRKMRLEAGLTTVQMAKLANVKTRKTYENWEKNIGSPSMNQFIAMCTGCQFNSSTIVQMAMERSDATQQINLDSAAFR</sequence>
<dbReference type="Proteomes" id="UP001500359">
    <property type="component" value="Unassembled WGS sequence"/>
</dbReference>
<dbReference type="Gene3D" id="1.10.260.40">
    <property type="entry name" value="lambda repressor-like DNA-binding domains"/>
    <property type="match status" value="1"/>
</dbReference>
<dbReference type="PROSITE" id="PS50943">
    <property type="entry name" value="HTH_CROC1"/>
    <property type="match status" value="1"/>
</dbReference>
<keyword evidence="3" id="KW-1185">Reference proteome</keyword>
<comment type="caution">
    <text evidence="2">The sequence shown here is derived from an EMBL/GenBank/DDBJ whole genome shotgun (WGS) entry which is preliminary data.</text>
</comment>
<dbReference type="SUPFAM" id="SSF47413">
    <property type="entry name" value="lambda repressor-like DNA-binding domains"/>
    <property type="match status" value="1"/>
</dbReference>
<evidence type="ECO:0000259" key="1">
    <source>
        <dbReference type="PROSITE" id="PS50943"/>
    </source>
</evidence>
<dbReference type="RefSeq" id="WP_343860341.1">
    <property type="nucleotide sequence ID" value="NZ_BAAAFD010000007.1"/>
</dbReference>
<evidence type="ECO:0000313" key="3">
    <source>
        <dbReference type="Proteomes" id="UP001500359"/>
    </source>
</evidence>
<dbReference type="InterPro" id="IPR010982">
    <property type="entry name" value="Lambda_DNA-bd_dom_sf"/>
</dbReference>
<dbReference type="EMBL" id="BAAAFD010000007">
    <property type="protein sequence ID" value="GAA0857664.1"/>
    <property type="molecule type" value="Genomic_DNA"/>
</dbReference>